<evidence type="ECO:0000259" key="7">
    <source>
        <dbReference type="Pfam" id="PF01266"/>
    </source>
</evidence>
<evidence type="ECO:0000256" key="5">
    <source>
        <dbReference type="ARBA" id="ARBA00023002"/>
    </source>
</evidence>
<dbReference type="InParanoid" id="A0A2P6NBZ6"/>
<dbReference type="GO" id="GO:0004657">
    <property type="term" value="F:proline dehydrogenase activity"/>
    <property type="evidence" value="ECO:0007669"/>
    <property type="project" value="TreeGrafter"/>
</dbReference>
<dbReference type="GO" id="GO:0050660">
    <property type="term" value="F:flavin adenine dinucleotide binding"/>
    <property type="evidence" value="ECO:0007669"/>
    <property type="project" value="InterPro"/>
</dbReference>
<comment type="caution">
    <text evidence="8">The sequence shown here is derived from an EMBL/GenBank/DDBJ whole genome shotgun (WGS) entry which is preliminary data.</text>
</comment>
<dbReference type="InterPro" id="IPR036188">
    <property type="entry name" value="FAD/NAD-bd_sf"/>
</dbReference>
<keyword evidence="3" id="KW-0285">Flavoprotein</keyword>
<dbReference type="Gene3D" id="3.30.9.10">
    <property type="entry name" value="D-Amino Acid Oxidase, subunit A, domain 2"/>
    <property type="match status" value="1"/>
</dbReference>
<dbReference type="GO" id="GO:0008115">
    <property type="term" value="F:sarcosine oxidase activity"/>
    <property type="evidence" value="ECO:0007669"/>
    <property type="project" value="TreeGrafter"/>
</dbReference>
<dbReference type="STRING" id="1890364.A0A2P6NBZ6"/>
<keyword evidence="4" id="KW-0274">FAD</keyword>
<dbReference type="InterPro" id="IPR045170">
    <property type="entry name" value="MTOX"/>
</dbReference>
<dbReference type="SUPFAM" id="SSF51905">
    <property type="entry name" value="FAD/NAD(P)-binding domain"/>
    <property type="match status" value="1"/>
</dbReference>
<comment type="cofactor">
    <cofactor evidence="1">
        <name>FAD</name>
        <dbReference type="ChEBI" id="CHEBI:57692"/>
    </cofactor>
</comment>
<name>A0A2P6NBZ6_9EUKA</name>
<evidence type="ECO:0000256" key="2">
    <source>
        <dbReference type="ARBA" id="ARBA00010989"/>
    </source>
</evidence>
<organism evidence="8 9">
    <name type="scientific">Planoprotostelium fungivorum</name>
    <dbReference type="NCBI Taxonomy" id="1890364"/>
    <lineage>
        <taxon>Eukaryota</taxon>
        <taxon>Amoebozoa</taxon>
        <taxon>Evosea</taxon>
        <taxon>Variosea</taxon>
        <taxon>Cavosteliida</taxon>
        <taxon>Cavosteliaceae</taxon>
        <taxon>Planoprotostelium</taxon>
    </lineage>
</organism>
<dbReference type="Proteomes" id="UP000241769">
    <property type="component" value="Unassembled WGS sequence"/>
</dbReference>
<gene>
    <name evidence="8" type="ORF">PROFUN_10926</name>
</gene>
<feature type="region of interest" description="Disordered" evidence="6">
    <location>
        <begin position="410"/>
        <end position="450"/>
    </location>
</feature>
<dbReference type="PANTHER" id="PTHR10961:SF46">
    <property type="entry name" value="PEROXISOMAL SARCOSINE OXIDASE"/>
    <property type="match status" value="1"/>
</dbReference>
<evidence type="ECO:0000313" key="8">
    <source>
        <dbReference type="EMBL" id="PRP81486.1"/>
    </source>
</evidence>
<accession>A0A2P6NBZ6</accession>
<dbReference type="Gene3D" id="3.50.50.60">
    <property type="entry name" value="FAD/NAD(P)-binding domain"/>
    <property type="match status" value="1"/>
</dbReference>
<reference evidence="8 9" key="1">
    <citation type="journal article" date="2018" name="Genome Biol. Evol.">
        <title>Multiple Roots of Fruiting Body Formation in Amoebozoa.</title>
        <authorList>
            <person name="Hillmann F."/>
            <person name="Forbes G."/>
            <person name="Novohradska S."/>
            <person name="Ferling I."/>
            <person name="Riege K."/>
            <person name="Groth M."/>
            <person name="Westermann M."/>
            <person name="Marz M."/>
            <person name="Spaller T."/>
            <person name="Winckler T."/>
            <person name="Schaap P."/>
            <person name="Glockner G."/>
        </authorList>
    </citation>
    <scope>NUCLEOTIDE SEQUENCE [LARGE SCALE GENOMIC DNA]</scope>
    <source>
        <strain evidence="8 9">Jena</strain>
    </source>
</reference>
<feature type="compositionally biased region" description="Basic and acidic residues" evidence="6">
    <location>
        <begin position="410"/>
        <end position="426"/>
    </location>
</feature>
<dbReference type="EMBL" id="MDYQ01000123">
    <property type="protein sequence ID" value="PRP81486.1"/>
    <property type="molecule type" value="Genomic_DNA"/>
</dbReference>
<evidence type="ECO:0000256" key="4">
    <source>
        <dbReference type="ARBA" id="ARBA00022827"/>
    </source>
</evidence>
<dbReference type="GO" id="GO:0050031">
    <property type="term" value="F:L-pipecolate oxidase activity"/>
    <property type="evidence" value="ECO:0007669"/>
    <property type="project" value="TreeGrafter"/>
</dbReference>
<dbReference type="OrthoDB" id="2219495at2759"/>
<evidence type="ECO:0000313" key="9">
    <source>
        <dbReference type="Proteomes" id="UP000241769"/>
    </source>
</evidence>
<proteinExistence type="inferred from homology"/>
<sequence length="450" mass="50631">MTFIIVGAGVFGASTALVLAKRYPDREIILIDRHQPPSPDGSSVDSSRIVRADYAKEEYTKLMIEAEAIWKGDRELSQHYRPSGLLLCDEGQTGYVKEAYQVVTRLAVPQSLEPLSGLRSIKEKMRTSPSGQSDPIKMKDEEDERWSGYVNWSSGWADAEASTLLFVKRAIAMKNVRFIQAQVAHLLYENTREDSKVLGVQSADGRKLKADLTILACGAWTAQITDLTGHCLSTGQVLAYFKVTPEEEEKYKNMPIIFDLTSGCFLIPPHNGEMKVARHAMGYENPKKIPHWRGRGHVTVSVPRTSVTHPNEQIPAEGEEELRRWLQIFTPEFANRPFTKTRVCWYTDTPTGDFVITHHPHHQGLFIATGGSGHGFKFLPVLGEKIADCVQNRLEESLKKLWQWKDIPKEATRGDGSRGRGDRIDISKMYNDPADVHNGEYPVQPPFSKL</sequence>
<keyword evidence="9" id="KW-1185">Reference proteome</keyword>
<evidence type="ECO:0000256" key="3">
    <source>
        <dbReference type="ARBA" id="ARBA00022630"/>
    </source>
</evidence>
<feature type="domain" description="FAD dependent oxidoreductase" evidence="7">
    <location>
        <begin position="4"/>
        <end position="388"/>
    </location>
</feature>
<comment type="similarity">
    <text evidence="2">Belongs to the MSOX/MTOX family.</text>
</comment>
<dbReference type="PANTHER" id="PTHR10961">
    <property type="entry name" value="PEROXISOMAL SARCOSINE OXIDASE"/>
    <property type="match status" value="1"/>
</dbReference>
<keyword evidence="5" id="KW-0560">Oxidoreductase</keyword>
<dbReference type="InterPro" id="IPR006076">
    <property type="entry name" value="FAD-dep_OxRdtase"/>
</dbReference>
<dbReference type="SUPFAM" id="SSF54373">
    <property type="entry name" value="FAD-linked reductases, C-terminal domain"/>
    <property type="match status" value="1"/>
</dbReference>
<evidence type="ECO:0000256" key="1">
    <source>
        <dbReference type="ARBA" id="ARBA00001974"/>
    </source>
</evidence>
<protein>
    <submittedName>
        <fullName evidence="8">Sarcosine oxidase</fullName>
    </submittedName>
</protein>
<dbReference type="FunCoup" id="A0A2P6NBZ6">
    <property type="interactions" value="16"/>
</dbReference>
<evidence type="ECO:0000256" key="6">
    <source>
        <dbReference type="SAM" id="MobiDB-lite"/>
    </source>
</evidence>
<dbReference type="AlphaFoldDB" id="A0A2P6NBZ6"/>
<dbReference type="Pfam" id="PF01266">
    <property type="entry name" value="DAO"/>
    <property type="match status" value="1"/>
</dbReference>